<protein>
    <recommendedName>
        <fullName evidence="4">Pentatricopeptide repeat-containing protein</fullName>
    </recommendedName>
</protein>
<dbReference type="InterPro" id="IPR002885">
    <property type="entry name" value="PPR_rpt"/>
</dbReference>
<dbReference type="Pfam" id="PF01535">
    <property type="entry name" value="PPR"/>
    <property type="match status" value="1"/>
</dbReference>
<dbReference type="Gene3D" id="1.25.40.10">
    <property type="entry name" value="Tetratricopeptide repeat domain"/>
    <property type="match status" value="1"/>
</dbReference>
<dbReference type="InterPro" id="IPR011990">
    <property type="entry name" value="TPR-like_helical_dom_sf"/>
</dbReference>
<evidence type="ECO:0000313" key="2">
    <source>
        <dbReference type="EMBL" id="CAF4283830.1"/>
    </source>
</evidence>
<sequence>FDTDLDEDEQDKEPDEPISLAVDGRRYPIWYFAGKLKQLASQNKVQETLDYFYNVMMDKERIAPNLFCYQVVIGICARNGYLTQAFDLYREMKDRGYTTVDSRKMTKIFTLLPNACVK</sequence>
<evidence type="ECO:0000256" key="1">
    <source>
        <dbReference type="PROSITE-ProRule" id="PRU00708"/>
    </source>
</evidence>
<evidence type="ECO:0000313" key="3">
    <source>
        <dbReference type="Proteomes" id="UP000663868"/>
    </source>
</evidence>
<proteinExistence type="predicted"/>
<dbReference type="AlphaFoldDB" id="A0A820GWY6"/>
<accession>A0A820GWY6</accession>
<feature type="repeat" description="PPR" evidence="1">
    <location>
        <begin position="65"/>
        <end position="99"/>
    </location>
</feature>
<reference evidence="2" key="1">
    <citation type="submission" date="2021-02" db="EMBL/GenBank/DDBJ databases">
        <authorList>
            <person name="Nowell W R."/>
        </authorList>
    </citation>
    <scope>NUCLEOTIDE SEQUENCE</scope>
</reference>
<dbReference type="EMBL" id="CAJOBB010012970">
    <property type="protein sequence ID" value="CAF4283830.1"/>
    <property type="molecule type" value="Genomic_DNA"/>
</dbReference>
<dbReference type="Proteomes" id="UP000663868">
    <property type="component" value="Unassembled WGS sequence"/>
</dbReference>
<feature type="non-terminal residue" evidence="2">
    <location>
        <position position="118"/>
    </location>
</feature>
<dbReference type="PROSITE" id="PS51375">
    <property type="entry name" value="PPR"/>
    <property type="match status" value="1"/>
</dbReference>
<gene>
    <name evidence="2" type="ORF">KXQ929_LOCUS44597</name>
</gene>
<name>A0A820GWY6_9BILA</name>
<comment type="caution">
    <text evidence="2">The sequence shown here is derived from an EMBL/GenBank/DDBJ whole genome shotgun (WGS) entry which is preliminary data.</text>
</comment>
<organism evidence="2 3">
    <name type="scientific">Adineta steineri</name>
    <dbReference type="NCBI Taxonomy" id="433720"/>
    <lineage>
        <taxon>Eukaryota</taxon>
        <taxon>Metazoa</taxon>
        <taxon>Spiralia</taxon>
        <taxon>Gnathifera</taxon>
        <taxon>Rotifera</taxon>
        <taxon>Eurotatoria</taxon>
        <taxon>Bdelloidea</taxon>
        <taxon>Adinetida</taxon>
        <taxon>Adinetidae</taxon>
        <taxon>Adineta</taxon>
    </lineage>
</organism>
<dbReference type="NCBIfam" id="TIGR00756">
    <property type="entry name" value="PPR"/>
    <property type="match status" value="1"/>
</dbReference>
<evidence type="ECO:0008006" key="4">
    <source>
        <dbReference type="Google" id="ProtNLM"/>
    </source>
</evidence>